<dbReference type="GO" id="GO:0005737">
    <property type="term" value="C:cytoplasm"/>
    <property type="evidence" value="ECO:0007669"/>
    <property type="project" value="UniProtKB-SubCell"/>
</dbReference>
<accession>A0A8H5BKT0</accession>
<evidence type="ECO:0000256" key="1">
    <source>
        <dbReference type="ARBA" id="ARBA00004232"/>
    </source>
</evidence>
<organism evidence="13 14">
    <name type="scientific">Psilocybe cf. subviscida</name>
    <dbReference type="NCBI Taxonomy" id="2480587"/>
    <lineage>
        <taxon>Eukaryota</taxon>
        <taxon>Fungi</taxon>
        <taxon>Dikarya</taxon>
        <taxon>Basidiomycota</taxon>
        <taxon>Agaricomycotina</taxon>
        <taxon>Agaricomycetes</taxon>
        <taxon>Agaricomycetidae</taxon>
        <taxon>Agaricales</taxon>
        <taxon>Agaricineae</taxon>
        <taxon>Strophariaceae</taxon>
        <taxon>Psilocybe</taxon>
    </lineage>
</organism>
<evidence type="ECO:0000256" key="11">
    <source>
        <dbReference type="SAM" id="MobiDB-lite"/>
    </source>
</evidence>
<dbReference type="Proteomes" id="UP000567179">
    <property type="component" value="Unassembled WGS sequence"/>
</dbReference>
<protein>
    <recommendedName>
        <fullName evidence="10">Transmembrane protein 188</fullName>
    </recommendedName>
</protein>
<keyword evidence="5 12" id="KW-0812">Transmembrane</keyword>
<dbReference type="Pfam" id="PF03907">
    <property type="entry name" value="Spo7"/>
    <property type="match status" value="1"/>
</dbReference>
<feature type="transmembrane region" description="Helical" evidence="12">
    <location>
        <begin position="97"/>
        <end position="118"/>
    </location>
</feature>
<feature type="transmembrane region" description="Helical" evidence="12">
    <location>
        <begin position="48"/>
        <end position="77"/>
    </location>
</feature>
<evidence type="ECO:0000256" key="6">
    <source>
        <dbReference type="ARBA" id="ARBA00022989"/>
    </source>
</evidence>
<dbReference type="GO" id="GO:0019888">
    <property type="term" value="F:protein phosphatase regulator activity"/>
    <property type="evidence" value="ECO:0007669"/>
    <property type="project" value="InterPro"/>
</dbReference>
<dbReference type="GO" id="GO:0031965">
    <property type="term" value="C:nuclear membrane"/>
    <property type="evidence" value="ECO:0007669"/>
    <property type="project" value="UniProtKB-SubCell"/>
</dbReference>
<keyword evidence="6 12" id="KW-1133">Transmembrane helix</keyword>
<dbReference type="AlphaFoldDB" id="A0A8H5BKT0"/>
<comment type="similarity">
    <text evidence="3">Belongs to the CNEP1R1 family.</text>
</comment>
<evidence type="ECO:0000313" key="13">
    <source>
        <dbReference type="EMBL" id="KAF5325112.1"/>
    </source>
</evidence>
<keyword evidence="14" id="KW-1185">Reference proteome</keyword>
<dbReference type="PANTHER" id="PTHR20996:SF1">
    <property type="entry name" value="NUCLEAR ENVELOPE PHOSPHATASE-REGULATORY SUBUNIT 1"/>
    <property type="match status" value="1"/>
</dbReference>
<dbReference type="GO" id="GO:0006629">
    <property type="term" value="P:lipid metabolic process"/>
    <property type="evidence" value="ECO:0007669"/>
    <property type="project" value="UniProtKB-KW"/>
</dbReference>
<evidence type="ECO:0000256" key="3">
    <source>
        <dbReference type="ARBA" id="ARBA00010998"/>
    </source>
</evidence>
<evidence type="ECO:0000256" key="7">
    <source>
        <dbReference type="ARBA" id="ARBA00023098"/>
    </source>
</evidence>
<feature type="compositionally biased region" description="Low complexity" evidence="11">
    <location>
        <begin position="167"/>
        <end position="189"/>
    </location>
</feature>
<reference evidence="13 14" key="1">
    <citation type="journal article" date="2020" name="ISME J.">
        <title>Uncovering the hidden diversity of litter-decomposition mechanisms in mushroom-forming fungi.</title>
        <authorList>
            <person name="Floudas D."/>
            <person name="Bentzer J."/>
            <person name="Ahren D."/>
            <person name="Johansson T."/>
            <person name="Persson P."/>
            <person name="Tunlid A."/>
        </authorList>
    </citation>
    <scope>NUCLEOTIDE SEQUENCE [LARGE SCALE GENOMIC DNA]</scope>
    <source>
        <strain evidence="13 14">CBS 101986</strain>
    </source>
</reference>
<keyword evidence="9" id="KW-0539">Nucleus</keyword>
<keyword evidence="7" id="KW-0443">Lipid metabolism</keyword>
<evidence type="ECO:0000256" key="4">
    <source>
        <dbReference type="ARBA" id="ARBA00022490"/>
    </source>
</evidence>
<evidence type="ECO:0000256" key="12">
    <source>
        <dbReference type="SAM" id="Phobius"/>
    </source>
</evidence>
<gene>
    <name evidence="13" type="ORF">D9619_009567</name>
</gene>
<keyword evidence="4" id="KW-0963">Cytoplasm</keyword>
<feature type="compositionally biased region" description="Pro residues" evidence="11">
    <location>
        <begin position="249"/>
        <end position="258"/>
    </location>
</feature>
<dbReference type="GO" id="GO:0071595">
    <property type="term" value="C:Nem1-Spo7 phosphatase complex"/>
    <property type="evidence" value="ECO:0007669"/>
    <property type="project" value="InterPro"/>
</dbReference>
<dbReference type="PANTHER" id="PTHR20996">
    <property type="entry name" value="NUCLEAR ENVELOPE PHOSPHATASE-REGULATORY SUBUNIT 1"/>
    <property type="match status" value="1"/>
</dbReference>
<proteinExistence type="inferred from homology"/>
<evidence type="ECO:0000256" key="2">
    <source>
        <dbReference type="ARBA" id="ARBA00004496"/>
    </source>
</evidence>
<dbReference type="InterPro" id="IPR019168">
    <property type="entry name" value="NEP1-R1"/>
</dbReference>
<feature type="compositionally biased region" description="Low complexity" evidence="11">
    <location>
        <begin position="259"/>
        <end position="279"/>
    </location>
</feature>
<evidence type="ECO:0000313" key="14">
    <source>
        <dbReference type="Proteomes" id="UP000567179"/>
    </source>
</evidence>
<sequence>MPPRPSRSPKGSFGPPNDSATYRDLLLFEERLKTNAANLQRRKSRYQLFLAQLVLTIAFLLCEVILPPHISLISIPYRLLLEWMLPDVYASDPDVKMHPYIASGLLFVSVTTLVLVFASGMYSEKIAYANKYVPHANRALRSLNMYLNVRQPSRNPLSFFFPRPNDSATPPRRASSPSSRPRSASTTRPIHTIPPSTNPRGELIFSSKVDKGFRESYERHRTAFERRREDKAFHERQKKWYGRFMFWDRPPPPAPPVAPSRTGSSTASRGRGSRSGTPPIMMKQRDRSNSPSVRVPPSRERRDSISEADMRTTVLTRSMSSTSKFQV</sequence>
<name>A0A8H5BKT0_9AGAR</name>
<evidence type="ECO:0000256" key="8">
    <source>
        <dbReference type="ARBA" id="ARBA00023136"/>
    </source>
</evidence>
<feature type="region of interest" description="Disordered" evidence="11">
    <location>
        <begin position="160"/>
        <end position="204"/>
    </location>
</feature>
<comment type="caution">
    <text evidence="13">The sequence shown here is derived from an EMBL/GenBank/DDBJ whole genome shotgun (WGS) entry which is preliminary data.</text>
</comment>
<feature type="compositionally biased region" description="Basic and acidic residues" evidence="11">
    <location>
        <begin position="297"/>
        <end position="310"/>
    </location>
</feature>
<evidence type="ECO:0000256" key="10">
    <source>
        <dbReference type="ARBA" id="ARBA00030458"/>
    </source>
</evidence>
<evidence type="ECO:0000256" key="9">
    <source>
        <dbReference type="ARBA" id="ARBA00023242"/>
    </source>
</evidence>
<feature type="region of interest" description="Disordered" evidence="11">
    <location>
        <begin position="245"/>
        <end position="327"/>
    </location>
</feature>
<dbReference type="OrthoDB" id="5599171at2759"/>
<keyword evidence="8 12" id="KW-0472">Membrane</keyword>
<dbReference type="EMBL" id="JAACJJ010000015">
    <property type="protein sequence ID" value="KAF5325112.1"/>
    <property type="molecule type" value="Genomic_DNA"/>
</dbReference>
<dbReference type="InterPro" id="IPR005605">
    <property type="entry name" value="Spo7"/>
</dbReference>
<feature type="compositionally biased region" description="Polar residues" evidence="11">
    <location>
        <begin position="313"/>
        <end position="327"/>
    </location>
</feature>
<evidence type="ECO:0000256" key="5">
    <source>
        <dbReference type="ARBA" id="ARBA00022692"/>
    </source>
</evidence>
<comment type="subcellular location">
    <subcellularLocation>
        <location evidence="2">Cytoplasm</location>
    </subcellularLocation>
    <subcellularLocation>
        <location evidence="1">Nucleus membrane</location>
        <topology evidence="1">Multi-pass membrane protein</topology>
    </subcellularLocation>
</comment>